<name>A0A9J7AS94_9PROT</name>
<dbReference type="RefSeq" id="WP_257769185.1">
    <property type="nucleotide sequence ID" value="NZ_CP102480.1"/>
</dbReference>
<reference evidence="4" key="1">
    <citation type="submission" date="2022-08" db="EMBL/GenBank/DDBJ databases">
        <title>Nisaea acidiphila sp. nov., isolated from a marine algal debris and emended description of the genus Nisaea Urios et al. 2008.</title>
        <authorList>
            <person name="Kwon K."/>
        </authorList>
    </citation>
    <scope>NUCLEOTIDE SEQUENCE</scope>
    <source>
        <strain evidence="4">MEBiC11861</strain>
    </source>
</reference>
<organism evidence="4 5">
    <name type="scientific">Nisaea acidiphila</name>
    <dbReference type="NCBI Taxonomy" id="1862145"/>
    <lineage>
        <taxon>Bacteria</taxon>
        <taxon>Pseudomonadati</taxon>
        <taxon>Pseudomonadota</taxon>
        <taxon>Alphaproteobacteria</taxon>
        <taxon>Rhodospirillales</taxon>
        <taxon>Thalassobaculaceae</taxon>
        <taxon>Nisaea</taxon>
    </lineage>
</organism>
<keyword evidence="2" id="KW-0560">Oxidoreductase</keyword>
<dbReference type="Proteomes" id="UP001060336">
    <property type="component" value="Chromosome"/>
</dbReference>
<evidence type="ECO:0000313" key="5">
    <source>
        <dbReference type="Proteomes" id="UP001060336"/>
    </source>
</evidence>
<dbReference type="KEGG" id="naci:NUH88_00225"/>
<dbReference type="Pfam" id="PF00724">
    <property type="entry name" value="Oxidored_FMN"/>
    <property type="match status" value="1"/>
</dbReference>
<dbReference type="GO" id="GO:0016491">
    <property type="term" value="F:oxidoreductase activity"/>
    <property type="evidence" value="ECO:0007669"/>
    <property type="project" value="UniProtKB-KW"/>
</dbReference>
<gene>
    <name evidence="4" type="ORF">NUH88_00225</name>
</gene>
<protein>
    <submittedName>
        <fullName evidence="4">Oxidoreductase</fullName>
    </submittedName>
</protein>
<evidence type="ECO:0000259" key="3">
    <source>
        <dbReference type="Pfam" id="PF00724"/>
    </source>
</evidence>
<keyword evidence="1" id="KW-0285">Flavoprotein</keyword>
<feature type="domain" description="NADH:flavin oxidoreductase/NADH oxidase N-terminal" evidence="3">
    <location>
        <begin position="5"/>
        <end position="321"/>
    </location>
</feature>
<dbReference type="PANTHER" id="PTHR43656:SF2">
    <property type="entry name" value="BINDING OXIDOREDUCTASE, PUTATIVE (AFU_ORTHOLOGUE AFUA_2G08260)-RELATED"/>
    <property type="match status" value="1"/>
</dbReference>
<proteinExistence type="predicted"/>
<accession>A0A9J7AS94</accession>
<evidence type="ECO:0000256" key="2">
    <source>
        <dbReference type="ARBA" id="ARBA00023002"/>
    </source>
</evidence>
<sequence length="392" mass="41619">MLEQPFELPCGAILKNRIAKAAMSDDLGDGRGCPTDAQARLYRLWAQGGAALSLIGETQIGPWAPETYGNLVLDPLQGAPEFRQLTAAATEHGTHFWAQLGHAGVLAAPVDGKAIGPSDIDHPEIQARAMTGAEIAALPKAYARAGANARTLGFTGVEIHAAHGFLLSQFLSPFFNRRTDEWGGSPGRRIRLLLEVIEAVRAEVGARFPVAVKINATDQLKGGLTEEDALGILAVLQEAPVDLIDISGGAYFPGAAAASDGAGKGPYFLDFARAARARISKPLMSAGGFKHREEAEKAVSTGALDLVGLARALVVEPALPRAWISGDSLEPAFPRFDERPPGGVTAWYTERLRELASLDATGRDQPLSAALEAVTRRKAANGDLWKRHFVEA</sequence>
<dbReference type="SUPFAM" id="SSF51395">
    <property type="entry name" value="FMN-linked oxidoreductases"/>
    <property type="match status" value="1"/>
</dbReference>
<evidence type="ECO:0000313" key="4">
    <source>
        <dbReference type="EMBL" id="UUX50135.1"/>
    </source>
</evidence>
<dbReference type="InterPro" id="IPR001155">
    <property type="entry name" value="OxRdtase_FMN_N"/>
</dbReference>
<keyword evidence="5" id="KW-1185">Reference proteome</keyword>
<evidence type="ECO:0000256" key="1">
    <source>
        <dbReference type="ARBA" id="ARBA00022630"/>
    </source>
</evidence>
<dbReference type="Gene3D" id="3.20.20.70">
    <property type="entry name" value="Aldolase class I"/>
    <property type="match status" value="1"/>
</dbReference>
<dbReference type="InterPro" id="IPR051799">
    <property type="entry name" value="NADH_flavin_oxidoreductase"/>
</dbReference>
<dbReference type="PANTHER" id="PTHR43656">
    <property type="entry name" value="BINDING OXIDOREDUCTASE, PUTATIVE (AFU_ORTHOLOGUE AFUA_2G08260)-RELATED"/>
    <property type="match status" value="1"/>
</dbReference>
<dbReference type="GO" id="GO:0010181">
    <property type="term" value="F:FMN binding"/>
    <property type="evidence" value="ECO:0007669"/>
    <property type="project" value="InterPro"/>
</dbReference>
<dbReference type="AlphaFoldDB" id="A0A9J7AS94"/>
<dbReference type="EMBL" id="CP102480">
    <property type="protein sequence ID" value="UUX50135.1"/>
    <property type="molecule type" value="Genomic_DNA"/>
</dbReference>
<dbReference type="InterPro" id="IPR013785">
    <property type="entry name" value="Aldolase_TIM"/>
</dbReference>